<keyword evidence="2" id="KW-1185">Reference proteome</keyword>
<proteinExistence type="predicted"/>
<dbReference type="EMBL" id="JASCZI010030766">
    <property type="protein sequence ID" value="MED6124705.1"/>
    <property type="molecule type" value="Genomic_DNA"/>
</dbReference>
<protein>
    <submittedName>
        <fullName evidence="1">Uncharacterized protein</fullName>
    </submittedName>
</protein>
<dbReference type="Proteomes" id="UP001341840">
    <property type="component" value="Unassembled WGS sequence"/>
</dbReference>
<organism evidence="1 2">
    <name type="scientific">Stylosanthes scabra</name>
    <dbReference type="NCBI Taxonomy" id="79078"/>
    <lineage>
        <taxon>Eukaryota</taxon>
        <taxon>Viridiplantae</taxon>
        <taxon>Streptophyta</taxon>
        <taxon>Embryophyta</taxon>
        <taxon>Tracheophyta</taxon>
        <taxon>Spermatophyta</taxon>
        <taxon>Magnoliopsida</taxon>
        <taxon>eudicotyledons</taxon>
        <taxon>Gunneridae</taxon>
        <taxon>Pentapetalae</taxon>
        <taxon>rosids</taxon>
        <taxon>fabids</taxon>
        <taxon>Fabales</taxon>
        <taxon>Fabaceae</taxon>
        <taxon>Papilionoideae</taxon>
        <taxon>50 kb inversion clade</taxon>
        <taxon>dalbergioids sensu lato</taxon>
        <taxon>Dalbergieae</taxon>
        <taxon>Pterocarpus clade</taxon>
        <taxon>Stylosanthes</taxon>
    </lineage>
</organism>
<gene>
    <name evidence="1" type="ORF">PIB30_061494</name>
</gene>
<name>A0ABU6RL57_9FABA</name>
<sequence length="165" mass="18483">MATVSKLHTHVALNVSAPNKIYRARHIYNELISAVTRFHDKRNKTVDGCLYVLLIIYLTANLLGHLEEYSGEQPWVKSWPLSLLENTVMEDVASPSVQASQFEYDLESAKITAYIIPNIPLSKIEVSWPTSGIGKRLVCLARSGACLIILFNNILCVHAQLSVYQ</sequence>
<evidence type="ECO:0000313" key="1">
    <source>
        <dbReference type="EMBL" id="MED6124705.1"/>
    </source>
</evidence>
<comment type="caution">
    <text evidence="1">The sequence shown here is derived from an EMBL/GenBank/DDBJ whole genome shotgun (WGS) entry which is preliminary data.</text>
</comment>
<evidence type="ECO:0000313" key="2">
    <source>
        <dbReference type="Proteomes" id="UP001341840"/>
    </source>
</evidence>
<reference evidence="1 2" key="1">
    <citation type="journal article" date="2023" name="Plants (Basel)">
        <title>Bridging the Gap: Combining Genomics and Transcriptomics Approaches to Understand Stylosanthes scabra, an Orphan Legume from the Brazilian Caatinga.</title>
        <authorList>
            <person name="Ferreira-Neto J.R.C."/>
            <person name="da Silva M.D."/>
            <person name="Binneck E."/>
            <person name="de Melo N.F."/>
            <person name="da Silva R.H."/>
            <person name="de Melo A.L.T.M."/>
            <person name="Pandolfi V."/>
            <person name="Bustamante F.O."/>
            <person name="Brasileiro-Vidal A.C."/>
            <person name="Benko-Iseppon A.M."/>
        </authorList>
    </citation>
    <scope>NUCLEOTIDE SEQUENCE [LARGE SCALE GENOMIC DNA]</scope>
    <source>
        <tissue evidence="1">Leaves</tissue>
    </source>
</reference>
<accession>A0ABU6RL57</accession>